<keyword evidence="3" id="KW-1185">Reference proteome</keyword>
<dbReference type="PROSITE" id="PS50897">
    <property type="entry name" value="CTLH"/>
    <property type="match status" value="1"/>
</dbReference>
<dbReference type="AlphaFoldDB" id="A0A0L7L576"/>
<dbReference type="STRING" id="104452.A0A0L7L576"/>
<protein>
    <submittedName>
        <fullName evidence="2">Putative WD repeat protein 26</fullName>
    </submittedName>
</protein>
<evidence type="ECO:0000313" key="2">
    <source>
        <dbReference type="EMBL" id="KOB70486.1"/>
    </source>
</evidence>
<feature type="domain" description="CTLH" evidence="1">
    <location>
        <begin position="9"/>
        <end position="70"/>
    </location>
</feature>
<evidence type="ECO:0000313" key="3">
    <source>
        <dbReference type="Proteomes" id="UP000037510"/>
    </source>
</evidence>
<accession>A0A0L7L576</accession>
<evidence type="ECO:0000259" key="1">
    <source>
        <dbReference type="PROSITE" id="PS50897"/>
    </source>
</evidence>
<dbReference type="Proteomes" id="UP000037510">
    <property type="component" value="Unassembled WGS sequence"/>
</dbReference>
<organism evidence="2 3">
    <name type="scientific">Operophtera brumata</name>
    <name type="common">Winter moth</name>
    <name type="synonym">Phalaena brumata</name>
    <dbReference type="NCBI Taxonomy" id="104452"/>
    <lineage>
        <taxon>Eukaryota</taxon>
        <taxon>Metazoa</taxon>
        <taxon>Ecdysozoa</taxon>
        <taxon>Arthropoda</taxon>
        <taxon>Hexapoda</taxon>
        <taxon>Insecta</taxon>
        <taxon>Pterygota</taxon>
        <taxon>Neoptera</taxon>
        <taxon>Endopterygota</taxon>
        <taxon>Lepidoptera</taxon>
        <taxon>Glossata</taxon>
        <taxon>Ditrysia</taxon>
        <taxon>Geometroidea</taxon>
        <taxon>Geometridae</taxon>
        <taxon>Larentiinae</taxon>
        <taxon>Operophtera</taxon>
    </lineage>
</organism>
<proteinExistence type="predicted"/>
<sequence length="87" mass="9723">MEESGLHLEHPAAATFRAHVLAGDWSKADHDLRALHDLLRDTDPRSLAEMKFAVLEQKYLEHLEVSTACSEDSRYHSLLSSGHAGDQ</sequence>
<dbReference type="InterPro" id="IPR006595">
    <property type="entry name" value="CTLH_C"/>
</dbReference>
<name>A0A0L7L576_OPEBR</name>
<dbReference type="SMART" id="SM00668">
    <property type="entry name" value="CTLH"/>
    <property type="match status" value="1"/>
</dbReference>
<dbReference type="EMBL" id="JTDY01002923">
    <property type="protein sequence ID" value="KOB70486.1"/>
    <property type="molecule type" value="Genomic_DNA"/>
</dbReference>
<comment type="caution">
    <text evidence="2">The sequence shown here is derived from an EMBL/GenBank/DDBJ whole genome shotgun (WGS) entry which is preliminary data.</text>
</comment>
<gene>
    <name evidence="2" type="ORF">OBRU01_15249</name>
</gene>
<reference evidence="2 3" key="1">
    <citation type="journal article" date="2015" name="Genome Biol. Evol.">
        <title>The genome of winter moth (Operophtera brumata) provides a genomic perspective on sexual dimorphism and phenology.</title>
        <authorList>
            <person name="Derks M.F."/>
            <person name="Smit S."/>
            <person name="Salis L."/>
            <person name="Schijlen E."/>
            <person name="Bossers A."/>
            <person name="Mateman C."/>
            <person name="Pijl A.S."/>
            <person name="de Ridder D."/>
            <person name="Groenen M.A."/>
            <person name="Visser M.E."/>
            <person name="Megens H.J."/>
        </authorList>
    </citation>
    <scope>NUCLEOTIDE SEQUENCE [LARGE SCALE GENOMIC DNA]</scope>
    <source>
        <strain evidence="2">WM2013NL</strain>
        <tissue evidence="2">Head and thorax</tissue>
    </source>
</reference>